<dbReference type="SFLD" id="SFLDS00003">
    <property type="entry name" value="Haloacid_Dehalogenase"/>
    <property type="match status" value="1"/>
</dbReference>
<dbReference type="CDD" id="cd07505">
    <property type="entry name" value="HAD_BPGM-like"/>
    <property type="match status" value="1"/>
</dbReference>
<dbReference type="InterPro" id="IPR010976">
    <property type="entry name" value="B-phosphoglucomutase_hydrolase"/>
</dbReference>
<evidence type="ECO:0000256" key="1">
    <source>
        <dbReference type="ARBA" id="ARBA00006171"/>
    </source>
</evidence>
<reference evidence="2 3" key="1">
    <citation type="submission" date="2019-11" db="EMBL/GenBank/DDBJ databases">
        <authorList>
            <person name="Zheng R.K."/>
            <person name="Sun C.M."/>
        </authorList>
    </citation>
    <scope>NUCLEOTIDE SEQUENCE [LARGE SCALE GENOMIC DNA]</scope>
    <source>
        <strain evidence="2 3">WC007</strain>
    </source>
</reference>
<dbReference type="InterPro" id="IPR006439">
    <property type="entry name" value="HAD-SF_hydro_IA"/>
</dbReference>
<dbReference type="PANTHER" id="PTHR43481:SF4">
    <property type="entry name" value="GLYCEROL-1-PHOSPHATE PHOSPHOHYDROLASE 1-RELATED"/>
    <property type="match status" value="1"/>
</dbReference>
<dbReference type="InterPro" id="IPR041492">
    <property type="entry name" value="HAD_2"/>
</dbReference>
<evidence type="ECO:0000313" key="3">
    <source>
        <dbReference type="Proteomes" id="UP000428260"/>
    </source>
</evidence>
<dbReference type="Proteomes" id="UP000428260">
    <property type="component" value="Chromosome"/>
</dbReference>
<dbReference type="RefSeq" id="WP_158869854.1">
    <property type="nucleotide sequence ID" value="NZ_CP046401.1"/>
</dbReference>
<proteinExistence type="inferred from homology"/>
<dbReference type="Gene3D" id="3.40.50.1000">
    <property type="entry name" value="HAD superfamily/HAD-like"/>
    <property type="match status" value="1"/>
</dbReference>
<sequence>MEIQVSAKAKALIFDLDGTLSDSLPVHVETWNQIGEKYGFEFDTQIVYEMTGRPTIEFAKRVVEQYNLSANPVDIVKQKQTSFWELAHLLRPVEEVVTIVKNYHGKLPMAVGTGASRKSAEVQLKALGITEYFDTIVSADDVTSHKPNPDTFLECARLMNIDPEFCQVFEDGDLGITAAKTAGMMITDVRPFINYGEWVLS</sequence>
<dbReference type="InterPro" id="IPR051806">
    <property type="entry name" value="HAD-like_SPP"/>
</dbReference>
<keyword evidence="2" id="KW-0378">Hydrolase</keyword>
<dbReference type="InterPro" id="IPR023198">
    <property type="entry name" value="PGP-like_dom2"/>
</dbReference>
<dbReference type="InterPro" id="IPR036412">
    <property type="entry name" value="HAD-like_sf"/>
</dbReference>
<dbReference type="SFLD" id="SFLDG01129">
    <property type="entry name" value="C1.5:_HAD__Beta-PGM__Phosphata"/>
    <property type="match status" value="1"/>
</dbReference>
<gene>
    <name evidence="2" type="ORF">GM418_24535</name>
</gene>
<dbReference type="GO" id="GO:0050308">
    <property type="term" value="F:sugar-phosphatase activity"/>
    <property type="evidence" value="ECO:0007669"/>
    <property type="project" value="TreeGrafter"/>
</dbReference>
<dbReference type="AlphaFoldDB" id="A0A6I6JZV6"/>
<protein>
    <submittedName>
        <fullName evidence="2">Beta-phosphoglucomutase family hydrolase</fullName>
    </submittedName>
</protein>
<accession>A0A6I6JZV6</accession>
<dbReference type="NCBIfam" id="TIGR02009">
    <property type="entry name" value="PGMB-YQAB-SF"/>
    <property type="match status" value="1"/>
</dbReference>
<keyword evidence="3" id="KW-1185">Reference proteome</keyword>
<dbReference type="Pfam" id="PF13419">
    <property type="entry name" value="HAD_2"/>
    <property type="match status" value="1"/>
</dbReference>
<evidence type="ECO:0000313" key="2">
    <source>
        <dbReference type="EMBL" id="QGY46708.1"/>
    </source>
</evidence>
<dbReference type="PANTHER" id="PTHR43481">
    <property type="entry name" value="FRUCTOSE-1-PHOSPHATE PHOSPHATASE"/>
    <property type="match status" value="1"/>
</dbReference>
<dbReference type="KEGG" id="mcos:GM418_24535"/>
<name>A0A6I6JZV6_9BACT</name>
<dbReference type="InterPro" id="IPR023214">
    <property type="entry name" value="HAD_sf"/>
</dbReference>
<dbReference type="NCBIfam" id="TIGR01509">
    <property type="entry name" value="HAD-SF-IA-v3"/>
    <property type="match status" value="1"/>
</dbReference>
<organism evidence="2 3">
    <name type="scientific">Maribellus comscasis</name>
    <dbReference type="NCBI Taxonomy" id="2681766"/>
    <lineage>
        <taxon>Bacteria</taxon>
        <taxon>Pseudomonadati</taxon>
        <taxon>Bacteroidota</taxon>
        <taxon>Bacteroidia</taxon>
        <taxon>Marinilabiliales</taxon>
        <taxon>Prolixibacteraceae</taxon>
        <taxon>Maribellus</taxon>
    </lineage>
</organism>
<dbReference type="EMBL" id="CP046401">
    <property type="protein sequence ID" value="QGY46708.1"/>
    <property type="molecule type" value="Genomic_DNA"/>
</dbReference>
<dbReference type="Gene3D" id="1.10.150.240">
    <property type="entry name" value="Putative phosphatase, domain 2"/>
    <property type="match status" value="1"/>
</dbReference>
<comment type="similarity">
    <text evidence="1">Belongs to the HAD-like hydrolase superfamily. CbbY/CbbZ/Gph/YieH family.</text>
</comment>
<dbReference type="SUPFAM" id="SSF56784">
    <property type="entry name" value="HAD-like"/>
    <property type="match status" value="1"/>
</dbReference>